<reference evidence="1 2" key="1">
    <citation type="submission" date="2024-06" db="EMBL/GenBank/DDBJ databases">
        <title>Genomic Encyclopedia of Type Strains, Phase IV (KMG-IV): sequencing the most valuable type-strain genomes for metagenomic binning, comparative biology and taxonomic classification.</title>
        <authorList>
            <person name="Goeker M."/>
        </authorList>
    </citation>
    <scope>NUCLEOTIDE SEQUENCE [LARGE SCALE GENOMIC DNA]</scope>
    <source>
        <strain evidence="1 2">DSM 28302</strain>
    </source>
</reference>
<dbReference type="GO" id="GO:0016787">
    <property type="term" value="F:hydrolase activity"/>
    <property type="evidence" value="ECO:0007669"/>
    <property type="project" value="UniProtKB-KW"/>
</dbReference>
<dbReference type="Proteomes" id="UP001549037">
    <property type="component" value="Unassembled WGS sequence"/>
</dbReference>
<dbReference type="EMBL" id="JBEPLN010000019">
    <property type="protein sequence ID" value="MET3634588.1"/>
    <property type="molecule type" value="Genomic_DNA"/>
</dbReference>
<evidence type="ECO:0000313" key="1">
    <source>
        <dbReference type="EMBL" id="MET3634588.1"/>
    </source>
</evidence>
<keyword evidence="1" id="KW-0378">Hydrolase</keyword>
<dbReference type="Gene3D" id="3.40.50.1000">
    <property type="entry name" value="HAD superfamily/HAD-like"/>
    <property type="match status" value="1"/>
</dbReference>
<dbReference type="PANTHER" id="PTHR10000:SF53">
    <property type="entry name" value="5-AMINO-6-(5-PHOSPHO-D-RIBITYLAMINO)URACIL PHOSPHATASE YBJI-RELATED"/>
    <property type="match status" value="1"/>
</dbReference>
<protein>
    <submittedName>
        <fullName evidence="1">HAD superfamily hydrolase (TIGR01484 family)</fullName>
    </submittedName>
</protein>
<dbReference type="SUPFAM" id="SSF56784">
    <property type="entry name" value="HAD-like"/>
    <property type="match status" value="1"/>
</dbReference>
<proteinExistence type="predicted"/>
<dbReference type="NCBIfam" id="TIGR01484">
    <property type="entry name" value="HAD-SF-IIB"/>
    <property type="match status" value="1"/>
</dbReference>
<keyword evidence="2" id="KW-1185">Reference proteome</keyword>
<dbReference type="RefSeq" id="WP_354369053.1">
    <property type="nucleotide sequence ID" value="NZ_JBEPLN010000019.1"/>
</dbReference>
<dbReference type="InterPro" id="IPR006379">
    <property type="entry name" value="HAD-SF_hydro_IIB"/>
</dbReference>
<gene>
    <name evidence="1" type="ORF">ABID28_001234</name>
</gene>
<name>A0ABV2JFR3_9STRE</name>
<organism evidence="1 2">
    <name type="scientific">Streptococcus porcorum</name>
    <dbReference type="NCBI Taxonomy" id="701526"/>
    <lineage>
        <taxon>Bacteria</taxon>
        <taxon>Bacillati</taxon>
        <taxon>Bacillota</taxon>
        <taxon>Bacilli</taxon>
        <taxon>Lactobacillales</taxon>
        <taxon>Streptococcaceae</taxon>
        <taxon>Streptococcus</taxon>
    </lineage>
</organism>
<accession>A0ABV2JFR3</accession>
<comment type="caution">
    <text evidence="1">The sequence shown here is derived from an EMBL/GenBank/DDBJ whole genome shotgun (WGS) entry which is preliminary data.</text>
</comment>
<sequence length="256" mass="29234">MYFIFDLDGTLCFDGFSMDSSIKDVLEKAEQYGHQVGFASARSYRDCLGILGDSLSQRLVVGLNGGLVFNGGRIFKDKVLDKQAFKTILSWCQAYNLPYFVDNDFNYSTSLKEKIPFISSVDPLHLAKEVSLEKLEHPIKMVIYMGDHEDLVDSLLADVRELACLDFSYHEHEKCLYINPYGVNKATTLMEVLKAPYVAFGNDQNDIEFFKHSLYAVQIGKYAPLVPYADEQLIVKEEQPYLIAQKIEELFKLFKN</sequence>
<dbReference type="InterPro" id="IPR023214">
    <property type="entry name" value="HAD_sf"/>
</dbReference>
<dbReference type="InterPro" id="IPR036412">
    <property type="entry name" value="HAD-like_sf"/>
</dbReference>
<dbReference type="Gene3D" id="3.30.1240.10">
    <property type="match status" value="1"/>
</dbReference>
<dbReference type="PANTHER" id="PTHR10000">
    <property type="entry name" value="PHOSPHOSERINE PHOSPHATASE"/>
    <property type="match status" value="1"/>
</dbReference>
<evidence type="ECO:0000313" key="2">
    <source>
        <dbReference type="Proteomes" id="UP001549037"/>
    </source>
</evidence>
<dbReference type="Pfam" id="PF08282">
    <property type="entry name" value="Hydrolase_3"/>
    <property type="match status" value="1"/>
</dbReference>